<evidence type="ECO:0000256" key="1">
    <source>
        <dbReference type="SAM" id="SignalP"/>
    </source>
</evidence>
<protein>
    <submittedName>
        <fullName evidence="2">Uncharacterized protein</fullName>
    </submittedName>
</protein>
<evidence type="ECO:0000313" key="2">
    <source>
        <dbReference type="EMBL" id="KAJ3485812.1"/>
    </source>
</evidence>
<keyword evidence="1" id="KW-0732">Signal</keyword>
<organism evidence="2 3">
    <name type="scientific">Meripilus lineatus</name>
    <dbReference type="NCBI Taxonomy" id="2056292"/>
    <lineage>
        <taxon>Eukaryota</taxon>
        <taxon>Fungi</taxon>
        <taxon>Dikarya</taxon>
        <taxon>Basidiomycota</taxon>
        <taxon>Agaricomycotina</taxon>
        <taxon>Agaricomycetes</taxon>
        <taxon>Polyporales</taxon>
        <taxon>Meripilaceae</taxon>
        <taxon>Meripilus</taxon>
    </lineage>
</organism>
<gene>
    <name evidence="2" type="ORF">NLI96_g4691</name>
</gene>
<proteinExistence type="predicted"/>
<dbReference type="Proteomes" id="UP001212997">
    <property type="component" value="Unassembled WGS sequence"/>
</dbReference>
<feature type="chain" id="PRO_5042102803" evidence="1">
    <location>
        <begin position="22"/>
        <end position="161"/>
    </location>
</feature>
<feature type="signal peptide" evidence="1">
    <location>
        <begin position="1"/>
        <end position="21"/>
    </location>
</feature>
<dbReference type="EMBL" id="JANAWD010000141">
    <property type="protein sequence ID" value="KAJ3485812.1"/>
    <property type="molecule type" value="Genomic_DNA"/>
</dbReference>
<name>A0AAD5YJN7_9APHY</name>
<comment type="caution">
    <text evidence="2">The sequence shown here is derived from an EMBL/GenBank/DDBJ whole genome shotgun (WGS) entry which is preliminary data.</text>
</comment>
<evidence type="ECO:0000313" key="3">
    <source>
        <dbReference type="Proteomes" id="UP001212997"/>
    </source>
</evidence>
<reference evidence="2" key="1">
    <citation type="submission" date="2022-07" db="EMBL/GenBank/DDBJ databases">
        <title>Genome Sequence of Physisporinus lineatus.</title>
        <authorList>
            <person name="Buettner E."/>
        </authorList>
    </citation>
    <scope>NUCLEOTIDE SEQUENCE</scope>
    <source>
        <strain evidence="2">VT162</strain>
    </source>
</reference>
<accession>A0AAD5YJN7</accession>
<dbReference type="AlphaFoldDB" id="A0AAD5YJN7"/>
<keyword evidence="3" id="KW-1185">Reference proteome</keyword>
<sequence length="161" mass="17291">MQYHHHALLVMFWLWNHLAYALLARTTAINKPLISLPAEGSTIVSGKQFTFTYTVSDACYEAYSPFSVLLLANPPSGLSPSGALMDADVLFSFGNYTAPNFGLPPLQDTSPPPTALTTPVLTGMEGSQVYLAVIETIMGCPPNGQTTYALTANRVIYGASE</sequence>